<dbReference type="GO" id="GO:0005634">
    <property type="term" value="C:nucleus"/>
    <property type="evidence" value="ECO:0007669"/>
    <property type="project" value="UniProtKB-SubCell"/>
</dbReference>
<keyword evidence="2" id="KW-0539">Nucleus</keyword>
<dbReference type="EMBL" id="KL584708">
    <property type="protein sequence ID" value="KEQ74015.1"/>
    <property type="molecule type" value="Genomic_DNA"/>
</dbReference>
<dbReference type="InterPro" id="IPR007219">
    <property type="entry name" value="XnlR_reg_dom"/>
</dbReference>
<feature type="domain" description="Xylanolytic transcriptional activator regulatory" evidence="3">
    <location>
        <begin position="26"/>
        <end position="176"/>
    </location>
</feature>
<dbReference type="InterPro" id="IPR050613">
    <property type="entry name" value="Sec_Metabolite_Reg"/>
</dbReference>
<reference evidence="4 5" key="1">
    <citation type="journal article" date="2014" name="BMC Genomics">
        <title>Genome sequencing of four Aureobasidium pullulans varieties: biotechnological potential, stress tolerance, and description of new species.</title>
        <authorList>
            <person name="Gostin Ar C."/>
            <person name="Ohm R.A."/>
            <person name="Kogej T."/>
            <person name="Sonjak S."/>
            <person name="Turk M."/>
            <person name="Zajc J."/>
            <person name="Zalar P."/>
            <person name="Grube M."/>
            <person name="Sun H."/>
            <person name="Han J."/>
            <person name="Sharma A."/>
            <person name="Chiniquy J."/>
            <person name="Ngan C.Y."/>
            <person name="Lipzen A."/>
            <person name="Barry K."/>
            <person name="Grigoriev I.V."/>
            <person name="Gunde-Cimerman N."/>
        </authorList>
    </citation>
    <scope>NUCLEOTIDE SEQUENCE [LARGE SCALE GENOMIC DNA]</scope>
    <source>
        <strain evidence="4 5">CBS 147.97</strain>
    </source>
</reference>
<dbReference type="CDD" id="cd12148">
    <property type="entry name" value="fungal_TF_MHR"/>
    <property type="match status" value="1"/>
</dbReference>
<dbReference type="HOGENOM" id="CLU_013987_2_2_1"/>
<dbReference type="RefSeq" id="XP_013428307.1">
    <property type="nucleotide sequence ID" value="XM_013572853.1"/>
</dbReference>
<dbReference type="STRING" id="1043004.A0A074WLM2"/>
<dbReference type="Proteomes" id="UP000027730">
    <property type="component" value="Unassembled WGS sequence"/>
</dbReference>
<dbReference type="GO" id="GO:0008270">
    <property type="term" value="F:zinc ion binding"/>
    <property type="evidence" value="ECO:0007669"/>
    <property type="project" value="InterPro"/>
</dbReference>
<evidence type="ECO:0000256" key="2">
    <source>
        <dbReference type="ARBA" id="ARBA00023242"/>
    </source>
</evidence>
<dbReference type="AlphaFoldDB" id="A0A074WLM2"/>
<protein>
    <recommendedName>
        <fullName evidence="3">Xylanolytic transcriptional activator regulatory domain-containing protein</fullName>
    </recommendedName>
</protein>
<dbReference type="PANTHER" id="PTHR31001:SF90">
    <property type="entry name" value="CENTROMERE DNA-BINDING PROTEIN COMPLEX CBF3 SUBUNIT B"/>
    <property type="match status" value="1"/>
</dbReference>
<dbReference type="GeneID" id="25416782"/>
<gene>
    <name evidence="4" type="ORF">M436DRAFT_81428</name>
</gene>
<organism evidence="4 5">
    <name type="scientific">Aureobasidium namibiae CBS 147.97</name>
    <dbReference type="NCBI Taxonomy" id="1043004"/>
    <lineage>
        <taxon>Eukaryota</taxon>
        <taxon>Fungi</taxon>
        <taxon>Dikarya</taxon>
        <taxon>Ascomycota</taxon>
        <taxon>Pezizomycotina</taxon>
        <taxon>Dothideomycetes</taxon>
        <taxon>Dothideomycetidae</taxon>
        <taxon>Dothideales</taxon>
        <taxon>Saccotheciaceae</taxon>
        <taxon>Aureobasidium</taxon>
    </lineage>
</organism>
<dbReference type="PANTHER" id="PTHR31001">
    <property type="entry name" value="UNCHARACTERIZED TRANSCRIPTIONAL REGULATORY PROTEIN"/>
    <property type="match status" value="1"/>
</dbReference>
<proteinExistence type="predicted"/>
<evidence type="ECO:0000313" key="4">
    <source>
        <dbReference type="EMBL" id="KEQ74015.1"/>
    </source>
</evidence>
<dbReference type="GO" id="GO:0003677">
    <property type="term" value="F:DNA binding"/>
    <property type="evidence" value="ECO:0007669"/>
    <property type="project" value="InterPro"/>
</dbReference>
<keyword evidence="5" id="KW-1185">Reference proteome</keyword>
<evidence type="ECO:0000256" key="1">
    <source>
        <dbReference type="ARBA" id="ARBA00004123"/>
    </source>
</evidence>
<evidence type="ECO:0000313" key="5">
    <source>
        <dbReference type="Proteomes" id="UP000027730"/>
    </source>
</evidence>
<evidence type="ECO:0000259" key="3">
    <source>
        <dbReference type="Pfam" id="PF04082"/>
    </source>
</evidence>
<dbReference type="Pfam" id="PF04082">
    <property type="entry name" value="Fungal_trans"/>
    <property type="match status" value="1"/>
</dbReference>
<comment type="subcellular location">
    <subcellularLocation>
        <location evidence="1">Nucleus</location>
    </subcellularLocation>
</comment>
<name>A0A074WLM2_9PEZI</name>
<sequence length="418" mass="47470">MALSLLSSHAIVQHGSVWTAWIHCAVHLPTFRDEYAQFCERTGGYDLAEENPSWLSIYFAFIAISLMYMKRDEVAAAGLETDEVPRLIRNWYDASIFFFHKAEFLRRHDMRSIQAIAILLGLMKNMGDFDLQSSLLAVGIGIAQCLGMDKEPPTVSENHIQQELSRRVWWTLVICDWLQRPVRAACIQEAGFQVNLPRLVTDDEMSAWNLTAVDDAYPRPIQYHIAMIRLAQEYHRFRHKLPTTADTAAKLESFVLEADESLARIIDELPPHLTMSGQIGDDIPWAHSQRKNLAVALLFYRLNINRVLQHQWLDCDVAFRRARAICLSSAKAIISLVDGDSDSLVLYRSWATTSHMFSAAITLAIEVQHGDDDQAARHGADIDKCLAFFDSVQEQNMLARQAATVLEEVMLDQTETHN</sequence>
<dbReference type="OrthoDB" id="1747771at2759"/>
<dbReference type="GO" id="GO:0006351">
    <property type="term" value="P:DNA-templated transcription"/>
    <property type="evidence" value="ECO:0007669"/>
    <property type="project" value="InterPro"/>
</dbReference>
<accession>A0A074WLM2</accession>